<evidence type="ECO:0008006" key="3">
    <source>
        <dbReference type="Google" id="ProtNLM"/>
    </source>
</evidence>
<dbReference type="RefSeq" id="XP_025556118.1">
    <property type="nucleotide sequence ID" value="XM_025696648.1"/>
</dbReference>
<sequence length="263" mass="29386">MNPPPKAPKTNILTLPPELHLQITTHLPPPPDRSRAHLSQTNHYFRSLLPPPSHADLLAAELEPAAIAEDLYTCRYCVRLRGAARFADRMLRRGRGRFGAERERAKRFCLGCGVAPRQSVTCADGKGEGDEGSGRLGCTVGEARYGFGDLLSEYTWAQFISAYINKHDEAVQLVKLLGLLEYQQHLQNFHKKFVTQSGALFAELFTSSRLAIPEGWEHLIRDQFGPLFVAAMGAARRAKMQLVHPNFNFPVNEDWIGSGHDEL</sequence>
<dbReference type="GeneID" id="37200937"/>
<gene>
    <name evidence="1" type="ORF">BO97DRAFT_420347</name>
</gene>
<dbReference type="AlphaFoldDB" id="A0A395IFK6"/>
<dbReference type="EMBL" id="KZ824268">
    <property type="protein sequence ID" value="RAL16964.1"/>
    <property type="molecule type" value="Genomic_DNA"/>
</dbReference>
<accession>A0A395IFK6</accession>
<proteinExistence type="predicted"/>
<name>A0A395IFK6_ASPHC</name>
<reference evidence="1 2" key="1">
    <citation type="submission" date="2018-02" db="EMBL/GenBank/DDBJ databases">
        <title>The genomes of Aspergillus section Nigri reveals drivers in fungal speciation.</title>
        <authorList>
            <consortium name="DOE Joint Genome Institute"/>
            <person name="Vesth T.C."/>
            <person name="Nybo J."/>
            <person name="Theobald S."/>
            <person name="Brandl J."/>
            <person name="Frisvad J.C."/>
            <person name="Nielsen K.F."/>
            <person name="Lyhne E.K."/>
            <person name="Kogle M.E."/>
            <person name="Kuo A."/>
            <person name="Riley R."/>
            <person name="Clum A."/>
            <person name="Nolan M."/>
            <person name="Lipzen A."/>
            <person name="Salamov A."/>
            <person name="Henrissat B."/>
            <person name="Wiebenga A."/>
            <person name="De vries R.P."/>
            <person name="Grigoriev I.V."/>
            <person name="Mortensen U.H."/>
            <person name="Andersen M.R."/>
            <person name="Baker S.E."/>
        </authorList>
    </citation>
    <scope>NUCLEOTIDE SEQUENCE [LARGE SCALE GENOMIC DNA]</scope>
    <source>
        <strain evidence="1 2">CBS 101889</strain>
    </source>
</reference>
<dbReference type="VEuPathDB" id="FungiDB:BO97DRAFT_420347"/>
<evidence type="ECO:0000313" key="1">
    <source>
        <dbReference type="EMBL" id="RAL16964.1"/>
    </source>
</evidence>
<protein>
    <recommendedName>
        <fullName evidence="3">F-box domain-containing protein</fullName>
    </recommendedName>
</protein>
<keyword evidence="2" id="KW-1185">Reference proteome</keyword>
<dbReference type="CDD" id="cd09917">
    <property type="entry name" value="F-box_SF"/>
    <property type="match status" value="1"/>
</dbReference>
<organism evidence="1 2">
    <name type="scientific">Aspergillus homomorphus (strain CBS 101889)</name>
    <dbReference type="NCBI Taxonomy" id="1450537"/>
    <lineage>
        <taxon>Eukaryota</taxon>
        <taxon>Fungi</taxon>
        <taxon>Dikarya</taxon>
        <taxon>Ascomycota</taxon>
        <taxon>Pezizomycotina</taxon>
        <taxon>Eurotiomycetes</taxon>
        <taxon>Eurotiomycetidae</taxon>
        <taxon>Eurotiales</taxon>
        <taxon>Aspergillaceae</taxon>
        <taxon>Aspergillus</taxon>
        <taxon>Aspergillus subgen. Circumdati</taxon>
    </lineage>
</organism>
<evidence type="ECO:0000313" key="2">
    <source>
        <dbReference type="Proteomes" id="UP000248961"/>
    </source>
</evidence>
<dbReference type="Proteomes" id="UP000248961">
    <property type="component" value="Unassembled WGS sequence"/>
</dbReference>
<dbReference type="OrthoDB" id="5281164at2759"/>